<dbReference type="RefSeq" id="WP_112171198.1">
    <property type="nucleotide sequence ID" value="NZ_QEOB01000006.1"/>
</dbReference>
<protein>
    <submittedName>
        <fullName evidence="1">Uncharacterized protein</fullName>
    </submittedName>
</protein>
<proteinExistence type="predicted"/>
<sequence length="190" mass="20749">MQQQVRSLTLGNVEQITNEFVNSISEIGESIHGLRGIALFTALKRTALGHGPYPHVTLFEAANRIMSDLVILRGVAGLLRAGMFGIDTYLVEFGNENKNGFDIRGESALGHTIIGEAFNVAPSYFTGKRWSSVEKLKNADATHRLLLVNDDAVSPTYEPMPKTGLHYVFVNIETGAIRVLSSKDEATPTC</sequence>
<name>A0ABX5KRX8_9BURK</name>
<accession>A0ABX5KRX8</accession>
<dbReference type="EMBL" id="QEOB01000006">
    <property type="protein sequence ID" value="PVX83669.1"/>
    <property type="molecule type" value="Genomic_DNA"/>
</dbReference>
<gene>
    <name evidence="1" type="ORF">C7402_10673</name>
</gene>
<organism evidence="1 2">
    <name type="scientific">Paraburkholderia unamae</name>
    <dbReference type="NCBI Taxonomy" id="219649"/>
    <lineage>
        <taxon>Bacteria</taxon>
        <taxon>Pseudomonadati</taxon>
        <taxon>Pseudomonadota</taxon>
        <taxon>Betaproteobacteria</taxon>
        <taxon>Burkholderiales</taxon>
        <taxon>Burkholderiaceae</taxon>
        <taxon>Paraburkholderia</taxon>
    </lineage>
</organism>
<reference evidence="1 2" key="1">
    <citation type="submission" date="2018-05" db="EMBL/GenBank/DDBJ databases">
        <title>Genomic Encyclopedia of Type Strains, Phase IV (KMG-V): Genome sequencing to study the core and pangenomes of soil and plant-associated prokaryotes.</title>
        <authorList>
            <person name="Whitman W."/>
        </authorList>
    </citation>
    <scope>NUCLEOTIDE SEQUENCE [LARGE SCALE GENOMIC DNA]</scope>
    <source>
        <strain evidence="1 2">SCZa-39</strain>
    </source>
</reference>
<dbReference type="Proteomes" id="UP000245712">
    <property type="component" value="Unassembled WGS sequence"/>
</dbReference>
<keyword evidence="2" id="KW-1185">Reference proteome</keyword>
<evidence type="ECO:0000313" key="2">
    <source>
        <dbReference type="Proteomes" id="UP000245712"/>
    </source>
</evidence>
<evidence type="ECO:0000313" key="1">
    <source>
        <dbReference type="EMBL" id="PVX83669.1"/>
    </source>
</evidence>
<comment type="caution">
    <text evidence="1">The sequence shown here is derived from an EMBL/GenBank/DDBJ whole genome shotgun (WGS) entry which is preliminary data.</text>
</comment>